<sequence>MKWQRKTLQLSPTLSGISAAIVPVHPFIYGVGQQADSGSYLSPANAIHYLSNKLMGAGDLNAVVLMICAKTHDEFMQNLTQFSSVLPLPVFSQVTRMAKTADSLATTKMQLPGKPGGGLPLPQPLSTPTSRLAVNAQLIEQAKAQASAGSSLAGLKSQLSGFATARQNALQQVSDTLNGIKDKTVSVWTFSGKGNGALLAEKMHKDIPEPDAVYTLATLFVGDDISPLERMLSHEPDYHPRP</sequence>
<dbReference type="EMBL" id="CBSV010000219">
    <property type="protein sequence ID" value="CDH02855.1"/>
    <property type="molecule type" value="Genomic_DNA"/>
</dbReference>
<gene>
    <name evidence="1" type="ORF">XBFM1_480035</name>
</gene>
<name>A0A077NVC6_XENBV</name>
<protein>
    <submittedName>
        <fullName evidence="1">Uncharacterized protein</fullName>
    </submittedName>
</protein>
<comment type="caution">
    <text evidence="1">The sequence shown here is derived from an EMBL/GenBank/DDBJ whole genome shotgun (WGS) entry which is preliminary data.</text>
</comment>
<dbReference type="AlphaFoldDB" id="A0A077NVC6"/>
<organism evidence="1">
    <name type="scientific">Xenorhabdus bovienii str. feltiae Moldova</name>
    <dbReference type="NCBI Taxonomy" id="1398200"/>
    <lineage>
        <taxon>Bacteria</taxon>
        <taxon>Pseudomonadati</taxon>
        <taxon>Pseudomonadota</taxon>
        <taxon>Gammaproteobacteria</taxon>
        <taxon>Enterobacterales</taxon>
        <taxon>Morganellaceae</taxon>
        <taxon>Xenorhabdus</taxon>
    </lineage>
</organism>
<dbReference type="HOGENOM" id="CLU_074564_0_0_6"/>
<dbReference type="RefSeq" id="WP_038221715.1">
    <property type="nucleotide sequence ID" value="NZ_CAWLWD010000044.1"/>
</dbReference>
<reference evidence="1" key="1">
    <citation type="submission" date="2013-07" db="EMBL/GenBank/DDBJ databases">
        <title>Sub-species coevolution in mutualistic symbiosis.</title>
        <authorList>
            <person name="Murfin K."/>
            <person name="Klassen J."/>
            <person name="Lee M."/>
            <person name="Forst S."/>
            <person name="Stock P."/>
            <person name="Goodrich-Blair H."/>
        </authorList>
    </citation>
    <scope>NUCLEOTIDE SEQUENCE [LARGE SCALE GENOMIC DNA]</scope>
    <source>
        <strain evidence="1">Feltiae Moldova</strain>
    </source>
</reference>
<dbReference type="Proteomes" id="UP000028487">
    <property type="component" value="Unassembled WGS sequence"/>
</dbReference>
<evidence type="ECO:0000313" key="1">
    <source>
        <dbReference type="EMBL" id="CDH02855.1"/>
    </source>
</evidence>
<accession>A0A077NVC6</accession>
<proteinExistence type="predicted"/>